<dbReference type="OrthoDB" id="408631at2759"/>
<organism evidence="3 4">
    <name type="scientific">Hesseltinella vesiculosa</name>
    <dbReference type="NCBI Taxonomy" id="101127"/>
    <lineage>
        <taxon>Eukaryota</taxon>
        <taxon>Fungi</taxon>
        <taxon>Fungi incertae sedis</taxon>
        <taxon>Mucoromycota</taxon>
        <taxon>Mucoromycotina</taxon>
        <taxon>Mucoromycetes</taxon>
        <taxon>Mucorales</taxon>
        <taxon>Cunninghamellaceae</taxon>
        <taxon>Hesseltinella</taxon>
    </lineage>
</organism>
<evidence type="ECO:0000256" key="1">
    <source>
        <dbReference type="ARBA" id="ARBA00093634"/>
    </source>
</evidence>
<protein>
    <recommendedName>
        <fullName evidence="1">Vacuolar ATPase assembly protein VMA22</fullName>
    </recommendedName>
</protein>
<comment type="caution">
    <text evidence="3">The sequence shown here is derived from an EMBL/GenBank/DDBJ whole genome shotgun (WGS) entry which is preliminary data.</text>
</comment>
<dbReference type="STRING" id="101127.A0A1X2GXD1"/>
<dbReference type="InterPro" id="IPR040357">
    <property type="entry name" value="Vma22/CCDC115"/>
</dbReference>
<evidence type="ECO:0000313" key="3">
    <source>
        <dbReference type="EMBL" id="ORX62682.1"/>
    </source>
</evidence>
<dbReference type="GO" id="GO:0051082">
    <property type="term" value="F:unfolded protein binding"/>
    <property type="evidence" value="ECO:0007669"/>
    <property type="project" value="TreeGrafter"/>
</dbReference>
<evidence type="ECO:0000256" key="2">
    <source>
        <dbReference type="SAM" id="MobiDB-lite"/>
    </source>
</evidence>
<proteinExistence type="predicted"/>
<dbReference type="EMBL" id="MCGT01000001">
    <property type="protein sequence ID" value="ORX62682.1"/>
    <property type="molecule type" value="Genomic_DNA"/>
</dbReference>
<evidence type="ECO:0000313" key="4">
    <source>
        <dbReference type="Proteomes" id="UP000242146"/>
    </source>
</evidence>
<feature type="region of interest" description="Disordered" evidence="2">
    <location>
        <begin position="73"/>
        <end position="120"/>
    </location>
</feature>
<dbReference type="GO" id="GO:0070072">
    <property type="term" value="P:vacuolar proton-transporting V-type ATPase complex assembly"/>
    <property type="evidence" value="ECO:0007669"/>
    <property type="project" value="InterPro"/>
</dbReference>
<dbReference type="Proteomes" id="UP000242146">
    <property type="component" value="Unassembled WGS sequence"/>
</dbReference>
<dbReference type="AlphaFoldDB" id="A0A1X2GXD1"/>
<gene>
    <name evidence="3" type="ORF">DM01DRAFT_174887</name>
</gene>
<dbReference type="PANTHER" id="PTHR31996:SF2">
    <property type="entry name" value="COILED-COIL DOMAIN-CONTAINING PROTEIN 115"/>
    <property type="match status" value="1"/>
</dbReference>
<reference evidence="3 4" key="1">
    <citation type="submission" date="2016-07" db="EMBL/GenBank/DDBJ databases">
        <title>Pervasive Adenine N6-methylation of Active Genes in Fungi.</title>
        <authorList>
            <consortium name="DOE Joint Genome Institute"/>
            <person name="Mondo S.J."/>
            <person name="Dannebaum R.O."/>
            <person name="Kuo R.C."/>
            <person name="Labutti K."/>
            <person name="Haridas S."/>
            <person name="Kuo A."/>
            <person name="Salamov A."/>
            <person name="Ahrendt S.R."/>
            <person name="Lipzen A."/>
            <person name="Sullivan W."/>
            <person name="Andreopoulos W.B."/>
            <person name="Clum A."/>
            <person name="Lindquist E."/>
            <person name="Daum C."/>
            <person name="Ramamoorthy G.K."/>
            <person name="Gryganskyi A."/>
            <person name="Culley D."/>
            <person name="Magnuson J.K."/>
            <person name="James T.Y."/>
            <person name="O'Malley M.A."/>
            <person name="Stajich J.E."/>
            <person name="Spatafora J.W."/>
            <person name="Visel A."/>
            <person name="Grigoriev I.V."/>
        </authorList>
    </citation>
    <scope>NUCLEOTIDE SEQUENCE [LARGE SCALE GENOMIC DNA]</scope>
    <source>
        <strain evidence="3 4">NRRL 3301</strain>
    </source>
</reference>
<sequence>MTAAFSLEETCQQLDSLALTYLAKMNEYTLERHAVAKELEKGFLDLAHAKYTMGAKTISHLSYDQRMKAHLQVNTQQKDDHAPFVIHRPDQNTATALRQRKTKQKDWIQEPTQDDDQQEY</sequence>
<feature type="non-terminal residue" evidence="3">
    <location>
        <position position="120"/>
    </location>
</feature>
<accession>A0A1X2GXD1</accession>
<dbReference type="PANTHER" id="PTHR31996">
    <property type="entry name" value="COILED-COIL DOMAIN-CONTAINING PROTEIN 115"/>
    <property type="match status" value="1"/>
</dbReference>
<keyword evidence="4" id="KW-1185">Reference proteome</keyword>
<feature type="compositionally biased region" description="Basic and acidic residues" evidence="2">
    <location>
        <begin position="77"/>
        <end position="90"/>
    </location>
</feature>
<dbReference type="Pfam" id="PF21730">
    <property type="entry name" value="Vma22_CCDC115"/>
    <property type="match status" value="1"/>
</dbReference>
<name>A0A1X2GXD1_9FUNG</name>